<sequence length="270" mass="30930">MRMKNFTTVIYIISVSLCFLSGCNLVEFNPNEIRLDEEEKDLNSKAITKIQSAGKRDTLTFVFMGDTQRFYDETDEFVESVNGLAYPIDFVIHAGDIADFGLAAEFKWVHNSMKKLKVPYLAVIGNHDLVANGPIIYRKMYGEFDFVFDIDDYRFIFFNSNSREYNFAGKVPDLEWIERQLEETPADKKIFLVSHVPPFSSDFDSSLEEDYTQLVAGNPSVLASLHGHEHSFNNIVEKGVRYFITASVTNRGYALFRVSANALDVQQIRY</sequence>
<dbReference type="PROSITE" id="PS51257">
    <property type="entry name" value="PROKAR_LIPOPROTEIN"/>
    <property type="match status" value="1"/>
</dbReference>
<dbReference type="InterPro" id="IPR051918">
    <property type="entry name" value="STPP_CPPED1"/>
</dbReference>
<reference evidence="3" key="1">
    <citation type="journal article" date="2019" name="Int. J. Syst. Evol. Microbiol.">
        <title>The Global Catalogue of Microorganisms (GCM) 10K type strain sequencing project: providing services to taxonomists for standard genome sequencing and annotation.</title>
        <authorList>
            <consortium name="The Broad Institute Genomics Platform"/>
            <consortium name="The Broad Institute Genome Sequencing Center for Infectious Disease"/>
            <person name="Wu L."/>
            <person name="Ma J."/>
        </authorList>
    </citation>
    <scope>NUCLEOTIDE SEQUENCE [LARGE SCALE GENOMIC DNA]</scope>
    <source>
        <strain evidence="3">CGMCC 1.10832</strain>
    </source>
</reference>
<dbReference type="Proteomes" id="UP000636010">
    <property type="component" value="Unassembled WGS sequence"/>
</dbReference>
<organism evidence="2 3">
    <name type="scientific">Marivirga lumbricoides</name>
    <dbReference type="NCBI Taxonomy" id="1046115"/>
    <lineage>
        <taxon>Bacteria</taxon>
        <taxon>Pseudomonadati</taxon>
        <taxon>Bacteroidota</taxon>
        <taxon>Cytophagia</taxon>
        <taxon>Cytophagales</taxon>
        <taxon>Marivirgaceae</taxon>
        <taxon>Marivirga</taxon>
    </lineage>
</organism>
<dbReference type="PANTHER" id="PTHR43143">
    <property type="entry name" value="METALLOPHOSPHOESTERASE, CALCINEURIN SUPERFAMILY"/>
    <property type="match status" value="1"/>
</dbReference>
<evidence type="ECO:0000313" key="2">
    <source>
        <dbReference type="EMBL" id="GGC25176.1"/>
    </source>
</evidence>
<dbReference type="Pfam" id="PF00149">
    <property type="entry name" value="Metallophos"/>
    <property type="match status" value="1"/>
</dbReference>
<dbReference type="SUPFAM" id="SSF56300">
    <property type="entry name" value="Metallo-dependent phosphatases"/>
    <property type="match status" value="1"/>
</dbReference>
<dbReference type="EMBL" id="BMEC01000002">
    <property type="protein sequence ID" value="GGC25176.1"/>
    <property type="molecule type" value="Genomic_DNA"/>
</dbReference>
<protein>
    <submittedName>
        <fullName evidence="2">Phosphoesterase</fullName>
    </submittedName>
</protein>
<gene>
    <name evidence="2" type="ORF">GCM10011506_08110</name>
</gene>
<feature type="domain" description="Calcineurin-like phosphoesterase" evidence="1">
    <location>
        <begin position="60"/>
        <end position="231"/>
    </location>
</feature>
<dbReference type="InterPro" id="IPR004843">
    <property type="entry name" value="Calcineurin-like_PHP"/>
</dbReference>
<keyword evidence="3" id="KW-1185">Reference proteome</keyword>
<dbReference type="InterPro" id="IPR029052">
    <property type="entry name" value="Metallo-depent_PP-like"/>
</dbReference>
<comment type="caution">
    <text evidence="2">The sequence shown here is derived from an EMBL/GenBank/DDBJ whole genome shotgun (WGS) entry which is preliminary data.</text>
</comment>
<dbReference type="Gene3D" id="3.60.21.10">
    <property type="match status" value="1"/>
</dbReference>
<proteinExistence type="predicted"/>
<evidence type="ECO:0000313" key="3">
    <source>
        <dbReference type="Proteomes" id="UP000636010"/>
    </source>
</evidence>
<accession>A0ABQ1LME0</accession>
<name>A0ABQ1LME0_9BACT</name>
<evidence type="ECO:0000259" key="1">
    <source>
        <dbReference type="Pfam" id="PF00149"/>
    </source>
</evidence>
<dbReference type="PANTHER" id="PTHR43143:SF1">
    <property type="entry name" value="SERINE_THREONINE-PROTEIN PHOSPHATASE CPPED1"/>
    <property type="match status" value="1"/>
</dbReference>